<sequence length="71" mass="8362">MTEKPTAVTYFIESRPAPTQPWRRAPGVRVGWESKATALEKLAWRREQQPNWEHRLMERITTVTERPSDLS</sequence>
<reference evidence="1" key="1">
    <citation type="submission" date="2021-04" db="EMBL/GenBank/DDBJ databases">
        <title>Genome seq and assembly of Streptomyces sp. RG38.</title>
        <authorList>
            <person name="Chhetri G."/>
        </authorList>
    </citation>
    <scope>NUCLEOTIDE SEQUENCE</scope>
    <source>
        <strain evidence="1">RG38</strain>
    </source>
</reference>
<evidence type="ECO:0000313" key="1">
    <source>
        <dbReference type="EMBL" id="MBQ0827676.1"/>
    </source>
</evidence>
<keyword evidence="2" id="KW-1185">Reference proteome</keyword>
<dbReference type="RefSeq" id="WP_210872245.1">
    <property type="nucleotide sequence ID" value="NZ_JAGPNL010000003.1"/>
</dbReference>
<dbReference type="Proteomes" id="UP000677875">
    <property type="component" value="Unassembled WGS sequence"/>
</dbReference>
<dbReference type="EMBL" id="JAGPNL010000003">
    <property type="protein sequence ID" value="MBQ0827676.1"/>
    <property type="molecule type" value="Genomic_DNA"/>
</dbReference>
<dbReference type="AlphaFoldDB" id="A0A940XJK3"/>
<protein>
    <submittedName>
        <fullName evidence="1">Uncharacterized protein</fullName>
    </submittedName>
</protein>
<organism evidence="1 2">
    <name type="scientific">Streptomyces tagetis</name>
    <dbReference type="NCBI Taxonomy" id="2820809"/>
    <lineage>
        <taxon>Bacteria</taxon>
        <taxon>Bacillati</taxon>
        <taxon>Actinomycetota</taxon>
        <taxon>Actinomycetes</taxon>
        <taxon>Kitasatosporales</taxon>
        <taxon>Streptomycetaceae</taxon>
        <taxon>Streptomyces</taxon>
    </lineage>
</organism>
<gene>
    <name evidence="1" type="ORF">J5Y05_14325</name>
</gene>
<name>A0A940XJK3_9ACTN</name>
<comment type="caution">
    <text evidence="1">The sequence shown here is derived from an EMBL/GenBank/DDBJ whole genome shotgun (WGS) entry which is preliminary data.</text>
</comment>
<accession>A0A940XJK3</accession>
<evidence type="ECO:0000313" key="2">
    <source>
        <dbReference type="Proteomes" id="UP000677875"/>
    </source>
</evidence>
<proteinExistence type="predicted"/>